<accession>A0A2M7V4R2</accession>
<dbReference type="InterPro" id="IPR004670">
    <property type="entry name" value="NhaA"/>
</dbReference>
<evidence type="ECO:0000256" key="3">
    <source>
        <dbReference type="ARBA" id="ARBA00022692"/>
    </source>
</evidence>
<dbReference type="PANTHER" id="PTHR30341:SF0">
    <property type="entry name" value="NA(+)_H(+) ANTIPORTER NHAA"/>
    <property type="match status" value="1"/>
</dbReference>
<evidence type="ECO:0000313" key="8">
    <source>
        <dbReference type="Proteomes" id="UP000230078"/>
    </source>
</evidence>
<sequence>MFLLKYIAVALGEVVLLKRHHITLLQEFSIPLIAGVILAVIWANLAPESYHHLVHGSPFSEGGVSLHFLFNDIFMVFFFGIAAKEITESCLPGGALNPPRNAVNPLLATLGGVLGPILVYMVWTHVITGDETIGKGWGIPTATDIALAWLVARMVFGKGHPAVSFLLLLAVVDDGIGLAIIAVFYPDPSHPVQPAYILLVVAAMMLAWFMRRNGVKSFWAYMTVPGIASWAGLYTAHLHPALALVAIVPFMPSAKVDKGLFAEDGNEKDTLNRFEHAFKLPVDLGLFGFGLMNAGVAFSSVGNATWGVLLALMLGKTFGVFGFAMLAKTLGFPLPTGMNKKVLIVTGMVAALGLTVALFVAGVAFTDPGLQGAAKMGALGSVLIIPLAFGFGRWFRVKRITPIAKVILLRPKASPTITIGIGISVRDESDLIRINPRDSK</sequence>
<organism evidence="7 8">
    <name type="scientific">Candidatus Magasanikbacteria bacterium CG_4_10_14_0_2_um_filter_41_31</name>
    <dbReference type="NCBI Taxonomy" id="1974639"/>
    <lineage>
        <taxon>Bacteria</taxon>
        <taxon>Candidatus Magasanikiibacteriota</taxon>
    </lineage>
</organism>
<evidence type="ECO:0000256" key="6">
    <source>
        <dbReference type="SAM" id="Phobius"/>
    </source>
</evidence>
<feature type="transmembrane region" description="Helical" evidence="6">
    <location>
        <begin position="306"/>
        <end position="330"/>
    </location>
</feature>
<keyword evidence="3 6" id="KW-0812">Transmembrane</keyword>
<dbReference type="GO" id="GO:0006885">
    <property type="term" value="P:regulation of pH"/>
    <property type="evidence" value="ECO:0007669"/>
    <property type="project" value="InterPro"/>
</dbReference>
<evidence type="ECO:0000256" key="4">
    <source>
        <dbReference type="ARBA" id="ARBA00022989"/>
    </source>
</evidence>
<keyword evidence="2" id="KW-1003">Cell membrane</keyword>
<reference evidence="8" key="1">
    <citation type="submission" date="2017-09" db="EMBL/GenBank/DDBJ databases">
        <title>Depth-based differentiation of microbial function through sediment-hosted aquifers and enrichment of novel symbionts in the deep terrestrial subsurface.</title>
        <authorList>
            <person name="Probst A.J."/>
            <person name="Ladd B."/>
            <person name="Jarett J.K."/>
            <person name="Geller-Mcgrath D.E."/>
            <person name="Sieber C.M.K."/>
            <person name="Emerson J.B."/>
            <person name="Anantharaman K."/>
            <person name="Thomas B.C."/>
            <person name="Malmstrom R."/>
            <person name="Stieglmeier M."/>
            <person name="Klingl A."/>
            <person name="Woyke T."/>
            <person name="Ryan C.M."/>
            <person name="Banfield J.F."/>
        </authorList>
    </citation>
    <scope>NUCLEOTIDE SEQUENCE [LARGE SCALE GENOMIC DNA]</scope>
</reference>
<gene>
    <name evidence="7" type="ORF">COX83_01945</name>
</gene>
<proteinExistence type="predicted"/>
<feature type="transmembrane region" description="Helical" evidence="6">
    <location>
        <begin position="163"/>
        <end position="185"/>
    </location>
</feature>
<keyword evidence="5 6" id="KW-0472">Membrane</keyword>
<evidence type="ECO:0000256" key="1">
    <source>
        <dbReference type="ARBA" id="ARBA00004429"/>
    </source>
</evidence>
<dbReference type="AlphaFoldDB" id="A0A2M7V4R2"/>
<dbReference type="Proteomes" id="UP000230078">
    <property type="component" value="Unassembled WGS sequence"/>
</dbReference>
<feature type="transmembrane region" description="Helical" evidence="6">
    <location>
        <begin position="137"/>
        <end position="156"/>
    </location>
</feature>
<comment type="subcellular location">
    <subcellularLocation>
        <location evidence="1">Cell inner membrane</location>
        <topology evidence="1">Multi-pass membrane protein</topology>
    </subcellularLocation>
</comment>
<evidence type="ECO:0000256" key="2">
    <source>
        <dbReference type="ARBA" id="ARBA00022475"/>
    </source>
</evidence>
<evidence type="ECO:0000313" key="7">
    <source>
        <dbReference type="EMBL" id="PIZ93462.1"/>
    </source>
</evidence>
<protein>
    <submittedName>
        <fullName evidence="7">Sodium:proton antiporter</fullName>
    </submittedName>
</protein>
<feature type="transmembrane region" description="Helical" evidence="6">
    <location>
        <begin position="28"/>
        <end position="45"/>
    </location>
</feature>
<comment type="caution">
    <text evidence="7">The sequence shown here is derived from an EMBL/GenBank/DDBJ whole genome shotgun (WGS) entry which is preliminary data.</text>
</comment>
<feature type="transmembrane region" description="Helical" evidence="6">
    <location>
        <begin position="342"/>
        <end position="365"/>
    </location>
</feature>
<dbReference type="GO" id="GO:0005886">
    <property type="term" value="C:plasma membrane"/>
    <property type="evidence" value="ECO:0007669"/>
    <property type="project" value="UniProtKB-SubCell"/>
</dbReference>
<evidence type="ECO:0000256" key="5">
    <source>
        <dbReference type="ARBA" id="ARBA00023136"/>
    </source>
</evidence>
<feature type="transmembrane region" description="Helical" evidence="6">
    <location>
        <begin position="191"/>
        <end position="210"/>
    </location>
</feature>
<feature type="transmembrane region" description="Helical" evidence="6">
    <location>
        <begin position="65"/>
        <end position="83"/>
    </location>
</feature>
<feature type="transmembrane region" description="Helical" evidence="6">
    <location>
        <begin position="377"/>
        <end position="395"/>
    </location>
</feature>
<dbReference type="PANTHER" id="PTHR30341">
    <property type="entry name" value="SODIUM ION/PROTON ANTIPORTER NHAA-RELATED"/>
    <property type="match status" value="1"/>
</dbReference>
<name>A0A2M7V4R2_9BACT</name>
<keyword evidence="4 6" id="KW-1133">Transmembrane helix</keyword>
<dbReference type="Gene3D" id="1.20.1530.10">
    <property type="entry name" value="Na+/H+ antiporter like domain"/>
    <property type="match status" value="1"/>
</dbReference>
<feature type="transmembrane region" description="Helical" evidence="6">
    <location>
        <begin position="103"/>
        <end position="125"/>
    </location>
</feature>
<dbReference type="GO" id="GO:0015385">
    <property type="term" value="F:sodium:proton antiporter activity"/>
    <property type="evidence" value="ECO:0007669"/>
    <property type="project" value="TreeGrafter"/>
</dbReference>
<dbReference type="EMBL" id="PFPI01000025">
    <property type="protein sequence ID" value="PIZ93462.1"/>
    <property type="molecule type" value="Genomic_DNA"/>
</dbReference>
<dbReference type="InterPro" id="IPR023171">
    <property type="entry name" value="Na/H_antiporter_dom_sf"/>
</dbReference>
<feature type="transmembrane region" description="Helical" evidence="6">
    <location>
        <begin position="231"/>
        <end position="251"/>
    </location>
</feature>
<dbReference type="Pfam" id="PF06965">
    <property type="entry name" value="Na_H_antiport_1"/>
    <property type="match status" value="1"/>
</dbReference>